<dbReference type="InterPro" id="IPR014782">
    <property type="entry name" value="Peptidase_M1_dom"/>
</dbReference>
<feature type="transmembrane region" description="Helical" evidence="1">
    <location>
        <begin position="135"/>
        <end position="160"/>
    </location>
</feature>
<evidence type="ECO:0000259" key="2">
    <source>
        <dbReference type="Pfam" id="PF01433"/>
    </source>
</evidence>
<reference evidence="3 4" key="1">
    <citation type="submission" date="2017-03" db="EMBL/GenBank/DDBJ databases">
        <title>Genome sequence of Clostridium oryzae DSM 28571.</title>
        <authorList>
            <person name="Poehlein A."/>
            <person name="Daniel R."/>
        </authorList>
    </citation>
    <scope>NUCLEOTIDE SEQUENCE [LARGE SCALE GENOMIC DNA]</scope>
    <source>
        <strain evidence="3 4">DSM 28571</strain>
    </source>
</reference>
<dbReference type="EMBL" id="MZGV01000003">
    <property type="protein sequence ID" value="OPJ64628.1"/>
    <property type="molecule type" value="Genomic_DNA"/>
</dbReference>
<dbReference type="STRING" id="1450648.CLORY_04970"/>
<sequence length="730" mass="83739">MNLFALIINENKKFARSTATYVMFLLTIVTPLWGFYSKDVYDKSKIDLIILAPAKGGAIICAVIWTFFTIHELDRNYRCNITCIIETNVSMLKLNAAKVFAVTIAAGISISVTSIIYLPYSIYAMGKLFNLSLYLFSYFVIMLPGVCFSILISAGIYMIVKRRDLSLLLYGVLFYISYNTIDKYLASWIQTDIGVYSVCFGNAWAVRTALWNRLVWFLISMTVFIVGILCTRRYDKNVLRSLQINLKNLYLPCLAVILVIMSFYTYVYEPYFDEPKNILQKFIDDKKVKMSTVADAYNEAIKQNNKIIVKRTKANIVINTKAAELQGKALYYIQNKIKAKQEISVCIQPGYKVKVLKINGKKATYSDKSEVIENNRFLKLMLPPDKHCIIQLEYGGKVLGDHTTDILSATTISNEYICLAGDELIPRINANRDENEFSGKLTLPSDLVPVTTGDETKETAKNEKEHTNTWSFHCAGEKVGLYAGDYALKKIRAGGINVEFYYNRAQTANVKKTKAVHVIKAAIKYYTGMFGKLNFTNKPLKIVELHAALFGGFANSNISTCSEDVFNPITSESDNDEGTNNEEVLAHEICHQWWGDSVLFPYSGEWSSEGLTVYSTYRFLQHEHGRRYAQKIGIEQWRKENSKMERSFYYRHPQYLNIMPQEYSEEIISANNMTSMYKKIPLEIYKAQQLIGKRKFDKILAKLYRKYKLNLSFHDFLKECRLRKEMISVD</sequence>
<keyword evidence="1" id="KW-0812">Transmembrane</keyword>
<dbReference type="GO" id="GO:0008270">
    <property type="term" value="F:zinc ion binding"/>
    <property type="evidence" value="ECO:0007669"/>
    <property type="project" value="InterPro"/>
</dbReference>
<dbReference type="GO" id="GO:0008237">
    <property type="term" value="F:metallopeptidase activity"/>
    <property type="evidence" value="ECO:0007669"/>
    <property type="project" value="InterPro"/>
</dbReference>
<dbReference type="OrthoDB" id="9814383at2"/>
<dbReference type="SUPFAM" id="SSF55486">
    <property type="entry name" value="Metalloproteases ('zincins'), catalytic domain"/>
    <property type="match status" value="1"/>
</dbReference>
<protein>
    <submittedName>
        <fullName evidence="3">Peptidase family M1</fullName>
    </submittedName>
</protein>
<proteinExistence type="predicted"/>
<feature type="transmembrane region" description="Helical" evidence="1">
    <location>
        <begin position="167"/>
        <end position="189"/>
    </location>
</feature>
<keyword evidence="1" id="KW-0472">Membrane</keyword>
<dbReference type="AlphaFoldDB" id="A0A1V4IX50"/>
<keyword evidence="4" id="KW-1185">Reference proteome</keyword>
<gene>
    <name evidence="3" type="ORF">CLORY_04970</name>
</gene>
<dbReference type="InterPro" id="IPR027268">
    <property type="entry name" value="Peptidase_M4/M1_CTD_sf"/>
</dbReference>
<evidence type="ECO:0000313" key="4">
    <source>
        <dbReference type="Proteomes" id="UP000190080"/>
    </source>
</evidence>
<dbReference type="Gene3D" id="1.10.390.10">
    <property type="entry name" value="Neutral Protease Domain 2"/>
    <property type="match status" value="1"/>
</dbReference>
<comment type="caution">
    <text evidence="3">The sequence shown here is derived from an EMBL/GenBank/DDBJ whole genome shotgun (WGS) entry which is preliminary data.</text>
</comment>
<feature type="transmembrane region" description="Helical" evidence="1">
    <location>
        <begin position="99"/>
        <end position="123"/>
    </location>
</feature>
<dbReference type="Pfam" id="PF01433">
    <property type="entry name" value="Peptidase_M1"/>
    <property type="match status" value="1"/>
</dbReference>
<dbReference type="RefSeq" id="WP_079421950.1">
    <property type="nucleotide sequence ID" value="NZ_MZGV01000003.1"/>
</dbReference>
<feature type="transmembrane region" description="Helical" evidence="1">
    <location>
        <begin position="249"/>
        <end position="268"/>
    </location>
</feature>
<keyword evidence="1" id="KW-1133">Transmembrane helix</keyword>
<accession>A0A1V4IX50</accession>
<evidence type="ECO:0000313" key="3">
    <source>
        <dbReference type="EMBL" id="OPJ64628.1"/>
    </source>
</evidence>
<feature type="domain" description="Peptidase M1 membrane alanine aminopeptidase" evidence="2">
    <location>
        <begin position="516"/>
        <end position="717"/>
    </location>
</feature>
<dbReference type="Proteomes" id="UP000190080">
    <property type="component" value="Unassembled WGS sequence"/>
</dbReference>
<feature type="transmembrane region" description="Helical" evidence="1">
    <location>
        <begin position="18"/>
        <end position="36"/>
    </location>
</feature>
<feature type="transmembrane region" description="Helical" evidence="1">
    <location>
        <begin position="209"/>
        <end position="229"/>
    </location>
</feature>
<evidence type="ECO:0000256" key="1">
    <source>
        <dbReference type="SAM" id="Phobius"/>
    </source>
</evidence>
<feature type="transmembrane region" description="Helical" evidence="1">
    <location>
        <begin position="48"/>
        <end position="68"/>
    </location>
</feature>
<name>A0A1V4IX50_9CLOT</name>
<organism evidence="3 4">
    <name type="scientific">Clostridium oryzae</name>
    <dbReference type="NCBI Taxonomy" id="1450648"/>
    <lineage>
        <taxon>Bacteria</taxon>
        <taxon>Bacillati</taxon>
        <taxon>Bacillota</taxon>
        <taxon>Clostridia</taxon>
        <taxon>Eubacteriales</taxon>
        <taxon>Clostridiaceae</taxon>
        <taxon>Clostridium</taxon>
    </lineage>
</organism>